<evidence type="ECO:0000313" key="2">
    <source>
        <dbReference type="EMBL" id="KAK7595282.1"/>
    </source>
</evidence>
<feature type="compositionally biased region" description="Basic and acidic residues" evidence="1">
    <location>
        <begin position="1"/>
        <end position="11"/>
    </location>
</feature>
<name>A0AAN9TL79_9HEMI</name>
<protein>
    <submittedName>
        <fullName evidence="2">Uncharacterized protein</fullName>
    </submittedName>
</protein>
<accession>A0AAN9TL79</accession>
<keyword evidence="3" id="KW-1185">Reference proteome</keyword>
<comment type="caution">
    <text evidence="2">The sequence shown here is derived from an EMBL/GenBank/DDBJ whole genome shotgun (WGS) entry which is preliminary data.</text>
</comment>
<proteinExistence type="predicted"/>
<feature type="region of interest" description="Disordered" evidence="1">
    <location>
        <begin position="569"/>
        <end position="588"/>
    </location>
</feature>
<feature type="region of interest" description="Disordered" evidence="1">
    <location>
        <begin position="319"/>
        <end position="341"/>
    </location>
</feature>
<gene>
    <name evidence="2" type="ORF">V9T40_013107</name>
</gene>
<reference evidence="2 3" key="1">
    <citation type="submission" date="2024-03" db="EMBL/GenBank/DDBJ databases">
        <title>Adaptation during the transition from Ophiocordyceps entomopathogen to insect associate is accompanied by gene loss and intensified selection.</title>
        <authorList>
            <person name="Ward C.M."/>
            <person name="Onetto C.A."/>
            <person name="Borneman A.R."/>
        </authorList>
    </citation>
    <scope>NUCLEOTIDE SEQUENCE [LARGE SCALE GENOMIC DNA]</scope>
    <source>
        <strain evidence="2">AWRI1</strain>
        <tissue evidence="2">Single Adult Female</tissue>
    </source>
</reference>
<dbReference type="AlphaFoldDB" id="A0AAN9TL79"/>
<evidence type="ECO:0000256" key="1">
    <source>
        <dbReference type="SAM" id="MobiDB-lite"/>
    </source>
</evidence>
<feature type="compositionally biased region" description="Low complexity" evidence="1">
    <location>
        <begin position="326"/>
        <end position="335"/>
    </location>
</feature>
<evidence type="ECO:0000313" key="3">
    <source>
        <dbReference type="Proteomes" id="UP001367676"/>
    </source>
</evidence>
<feature type="region of interest" description="Disordered" evidence="1">
    <location>
        <begin position="1"/>
        <end position="127"/>
    </location>
</feature>
<dbReference type="Proteomes" id="UP001367676">
    <property type="component" value="Unassembled WGS sequence"/>
</dbReference>
<dbReference type="EMBL" id="JBBCAQ010000018">
    <property type="protein sequence ID" value="KAK7595282.1"/>
    <property type="molecule type" value="Genomic_DNA"/>
</dbReference>
<feature type="compositionally biased region" description="Polar residues" evidence="1">
    <location>
        <begin position="104"/>
        <end position="117"/>
    </location>
</feature>
<sequence length="767" mass="83337">MRMPEEVKSVTDDLPCESSEYSPDLHQQHHLLHEREMSRSESSNCSDESACDKFEKNEQDEDRDGGGAAGSLHRHDEATYESAIQSYETRMKSLANGGIGGSDSGTSEGKSATSSTYGPAGGPKKYVGRRVSAAKIEEKLGELERVKNRSVSSTDLSGYEVSTKLLGIPKVNIFARKEVFERRLDEANDQAAKSARAAFSEQVPRVPTIKERLCSLERSVEEGSKAKSNAPPAEISVCDRLSSINEKLQTHSVAGSTEKCVVSPAAATSSRSVAQHKSAICLRGPASSTFECKSKSDGRLMEERVKCAKASTTPIGAAVGLTNGESSFSGRSSSSEDYENVAHSRVGNHFHHRSLDSLQGHDSSDGFCFERVQSLECVDCSSGGGVDGVGGGGNYPASVLSGDTDREDSGIHTADVSSSVSQADDFDLHADSSIDADLKCTPLSPTPAAVIVDDGVGESSQSSGCRSRDRFAEGEPSPPATVSTCDANRQREPTDNYRCVVEASSCGPLAPAFQCCGERQFDDGDRRLSSCSAGVIYEMCALIDEDKQNCVANRVAAAAAKCECDDESLVSDEPSESSESRQAMRNAAQLTDQIQIRKVEEAEHRRITEYHQRYGNDSGLPNQTKVQLEFTNRSALLPSNDTTTLENRSPAHHPGRFTRLQQQMLPSYCNHDRAFVEDKKPTKSHCKPLPDSVIQTLTQRVQSRLNLNEATNKPKWYVTVLIFRQYSNCRRENYSNSSNQQEKMLSVSGKKKCSHCGEELGLKFSCV</sequence>
<feature type="region of interest" description="Disordered" evidence="1">
    <location>
        <begin position="449"/>
        <end position="489"/>
    </location>
</feature>
<organism evidence="2 3">
    <name type="scientific">Parthenolecanium corni</name>
    <dbReference type="NCBI Taxonomy" id="536013"/>
    <lineage>
        <taxon>Eukaryota</taxon>
        <taxon>Metazoa</taxon>
        <taxon>Ecdysozoa</taxon>
        <taxon>Arthropoda</taxon>
        <taxon>Hexapoda</taxon>
        <taxon>Insecta</taxon>
        <taxon>Pterygota</taxon>
        <taxon>Neoptera</taxon>
        <taxon>Paraneoptera</taxon>
        <taxon>Hemiptera</taxon>
        <taxon>Sternorrhyncha</taxon>
        <taxon>Coccoidea</taxon>
        <taxon>Coccidae</taxon>
        <taxon>Parthenolecanium</taxon>
    </lineage>
</organism>